<evidence type="ECO:0000256" key="3">
    <source>
        <dbReference type="ARBA" id="ARBA00022723"/>
    </source>
</evidence>
<evidence type="ECO:0000256" key="7">
    <source>
        <dbReference type="RuleBase" id="RU364112"/>
    </source>
</evidence>
<dbReference type="CDD" id="cd16378">
    <property type="entry name" value="CcmH_N"/>
    <property type="match status" value="1"/>
</dbReference>
<feature type="transmembrane region" description="Helical" evidence="7">
    <location>
        <begin position="102"/>
        <end position="120"/>
    </location>
</feature>
<keyword evidence="7" id="KW-1133">Transmembrane helix</keyword>
<evidence type="ECO:0000256" key="6">
    <source>
        <dbReference type="ARBA" id="ARBA00023004"/>
    </source>
</evidence>
<name>A0ABW1XKU9_9ALTE</name>
<keyword evidence="6 7" id="KW-0408">Iron</keyword>
<comment type="function">
    <text evidence="7">Possible subunit of a heme lyase.</text>
</comment>
<evidence type="ECO:0000256" key="1">
    <source>
        <dbReference type="ARBA" id="ARBA00010342"/>
    </source>
</evidence>
<keyword evidence="4 7" id="KW-0732">Signal</keyword>
<evidence type="ECO:0000256" key="5">
    <source>
        <dbReference type="ARBA" id="ARBA00022748"/>
    </source>
</evidence>
<dbReference type="InterPro" id="IPR005616">
    <property type="entry name" value="CcmH/CycL/Ccl2/NrfF_N"/>
</dbReference>
<dbReference type="PANTHER" id="PTHR47870:SF1">
    <property type="entry name" value="CYTOCHROME C-TYPE BIOGENESIS PROTEIN CCMH"/>
    <property type="match status" value="1"/>
</dbReference>
<dbReference type="PANTHER" id="PTHR47870">
    <property type="entry name" value="CYTOCHROME C-TYPE BIOGENESIS PROTEIN CCMH"/>
    <property type="match status" value="1"/>
</dbReference>
<protein>
    <recommendedName>
        <fullName evidence="7">Cytochrome c-type biogenesis protein</fullName>
    </recommendedName>
</protein>
<feature type="chain" id="PRO_5044975483" description="Cytochrome c-type biogenesis protein" evidence="7">
    <location>
        <begin position="19"/>
        <end position="142"/>
    </location>
</feature>
<comment type="caution">
    <text evidence="9">The sequence shown here is derived from an EMBL/GenBank/DDBJ whole genome shotgun (WGS) entry which is preliminary data.</text>
</comment>
<dbReference type="InterPro" id="IPR038297">
    <property type="entry name" value="CcmH/CycL/NrfF/Ccl2_sf"/>
</dbReference>
<organism evidence="9 10">
    <name type="scientific">Pseudobowmanella zhangzhouensis</name>
    <dbReference type="NCBI Taxonomy" id="1537679"/>
    <lineage>
        <taxon>Bacteria</taxon>
        <taxon>Pseudomonadati</taxon>
        <taxon>Pseudomonadota</taxon>
        <taxon>Gammaproteobacteria</taxon>
        <taxon>Alteromonadales</taxon>
        <taxon>Alteromonadaceae</taxon>
    </lineage>
</organism>
<gene>
    <name evidence="9" type="ORF">ACFP85_04450</name>
</gene>
<comment type="similarity">
    <text evidence="1 7">Belongs to the CcmH/CycL/Ccl2/NrfF family.</text>
</comment>
<evidence type="ECO:0000256" key="4">
    <source>
        <dbReference type="ARBA" id="ARBA00022729"/>
    </source>
</evidence>
<sequence>MMRWILIALMLVVTNAFAVEEIWQFDNPAQQQLFNQLKEELRCPKCQNQNIADSNAVVAKDLQRKLYQLIKQGKDREQILQYMKERYGDFVHYQPPVTPLTWVLWVLPVLAIVLGAIFVLRRRTTQTTELDVSEAKRLLGEE</sequence>
<dbReference type="Gene3D" id="1.10.8.640">
    <property type="entry name" value="Cytochrome C biogenesis protein"/>
    <property type="match status" value="1"/>
</dbReference>
<keyword evidence="5" id="KW-0201">Cytochrome c-type biogenesis</keyword>
<dbReference type="Pfam" id="PF03918">
    <property type="entry name" value="CcmH"/>
    <property type="match status" value="1"/>
</dbReference>
<keyword evidence="7" id="KW-0472">Membrane</keyword>
<feature type="domain" description="CcmH/CycL/Ccl2/NrfF N-terminal" evidence="8">
    <location>
        <begin position="7"/>
        <end position="137"/>
    </location>
</feature>
<evidence type="ECO:0000259" key="8">
    <source>
        <dbReference type="Pfam" id="PF03918"/>
    </source>
</evidence>
<dbReference type="EMBL" id="JBHSUS010000001">
    <property type="protein sequence ID" value="MFC6439400.1"/>
    <property type="molecule type" value="Genomic_DNA"/>
</dbReference>
<reference evidence="10" key="1">
    <citation type="journal article" date="2019" name="Int. J. Syst. Evol. Microbiol.">
        <title>The Global Catalogue of Microorganisms (GCM) 10K type strain sequencing project: providing services to taxonomists for standard genome sequencing and annotation.</title>
        <authorList>
            <consortium name="The Broad Institute Genomics Platform"/>
            <consortium name="The Broad Institute Genome Sequencing Center for Infectious Disease"/>
            <person name="Wu L."/>
            <person name="Ma J."/>
        </authorList>
    </citation>
    <scope>NUCLEOTIDE SEQUENCE [LARGE SCALE GENOMIC DNA]</scope>
    <source>
        <strain evidence="10">CGMCC 1.16031</strain>
    </source>
</reference>
<evidence type="ECO:0000313" key="9">
    <source>
        <dbReference type="EMBL" id="MFC6439400.1"/>
    </source>
</evidence>
<feature type="signal peptide" evidence="7">
    <location>
        <begin position="1"/>
        <end position="18"/>
    </location>
</feature>
<accession>A0ABW1XKU9</accession>
<keyword evidence="2 7" id="KW-0349">Heme</keyword>
<evidence type="ECO:0000256" key="2">
    <source>
        <dbReference type="ARBA" id="ARBA00022617"/>
    </source>
</evidence>
<proteinExistence type="inferred from homology"/>
<dbReference type="InterPro" id="IPR051263">
    <property type="entry name" value="C-type_cytochrome_biogenesis"/>
</dbReference>
<dbReference type="Proteomes" id="UP001596364">
    <property type="component" value="Unassembled WGS sequence"/>
</dbReference>
<keyword evidence="10" id="KW-1185">Reference proteome</keyword>
<dbReference type="RefSeq" id="WP_131257308.1">
    <property type="nucleotide sequence ID" value="NZ_JBHSUS010000001.1"/>
</dbReference>
<evidence type="ECO:0000313" key="10">
    <source>
        <dbReference type="Proteomes" id="UP001596364"/>
    </source>
</evidence>
<keyword evidence="3 7" id="KW-0479">Metal-binding</keyword>
<keyword evidence="7" id="KW-0812">Transmembrane</keyword>